<feature type="compositionally biased region" description="Polar residues" evidence="12">
    <location>
        <begin position="883"/>
        <end position="897"/>
    </location>
</feature>
<dbReference type="InterPro" id="IPR000014">
    <property type="entry name" value="PAS"/>
</dbReference>
<feature type="compositionally biased region" description="Basic and acidic residues" evidence="12">
    <location>
        <begin position="936"/>
        <end position="962"/>
    </location>
</feature>
<evidence type="ECO:0000256" key="9">
    <source>
        <dbReference type="ARBA" id="ARBA00022840"/>
    </source>
</evidence>
<dbReference type="STRING" id="759272.G0S601"/>
<keyword evidence="4" id="KW-0723">Serine/threonine-protein kinase</keyword>
<comment type="catalytic activity">
    <reaction evidence="10">
        <text>L-threonyl-[protein] + ATP = O-phospho-L-threonyl-[protein] + ADP + H(+)</text>
        <dbReference type="Rhea" id="RHEA:46608"/>
        <dbReference type="Rhea" id="RHEA-COMP:11060"/>
        <dbReference type="Rhea" id="RHEA-COMP:11605"/>
        <dbReference type="ChEBI" id="CHEBI:15378"/>
        <dbReference type="ChEBI" id="CHEBI:30013"/>
        <dbReference type="ChEBI" id="CHEBI:30616"/>
        <dbReference type="ChEBI" id="CHEBI:61977"/>
        <dbReference type="ChEBI" id="CHEBI:456216"/>
        <dbReference type="EC" id="2.7.11.1"/>
    </reaction>
</comment>
<feature type="region of interest" description="Disordered" evidence="12">
    <location>
        <begin position="1"/>
        <end position="56"/>
    </location>
</feature>
<comment type="catalytic activity">
    <reaction evidence="11">
        <text>L-seryl-[protein] + ATP = O-phospho-L-seryl-[protein] + ADP + H(+)</text>
        <dbReference type="Rhea" id="RHEA:17989"/>
        <dbReference type="Rhea" id="RHEA-COMP:9863"/>
        <dbReference type="Rhea" id="RHEA-COMP:11604"/>
        <dbReference type="ChEBI" id="CHEBI:15378"/>
        <dbReference type="ChEBI" id="CHEBI:29999"/>
        <dbReference type="ChEBI" id="CHEBI:30616"/>
        <dbReference type="ChEBI" id="CHEBI:83421"/>
        <dbReference type="ChEBI" id="CHEBI:456216"/>
        <dbReference type="EC" id="2.7.11.1"/>
    </reaction>
</comment>
<dbReference type="GeneID" id="18256591"/>
<sequence length="1260" mass="139164">MRGTYGSHPDNGDNDTRDDAEAPSSLQPQQQQLVPSLQIPKNRSTGNLGSLNDPADKAGHSRFSFVADSSLHPALSPEYDPRLSSARSPIMNEHDHGLGMSGLRRIRQQLPLRTPTLPSSTLSRSPSLVNLATRSSSLSLTDLQQIPTAASVPVSPAFTEDLSRFPSESLHSFSFANQTDDLLHNRQTLLKRSLEFMKDRMGWSVSSAAVASAQARVSGDPEMQGMMDVLAQAQMFGSGNDIQGRSRLPMGPSTDPAITPNEGNVFDKGFAPRTASPESIDRIPLLASPATLPASGLSIVAPAPAQEKEGCEDMSDPPSLPTVHKISEEAIESEGSSRTPTNESGTTAQTSPPASRRESMLKRAMTDTVNLSMEQRLRDALAHPMTSEPLKAQQPVSAQLLSSASVSSKALAAPVPGHTTRWVPAAQAIFTTESKPPWTILAANDLACLLFGVTKAEVRKMGILEVIQEERRAWLVNKLQQGLQNDTKESPEEEPSPPTPAVDTSKLLGSRNGGITAKLLSKPNSRALKAKTDRRPATIHSGDPKPPRPGNPHHTSNKSRGVLLCGDVVPIQKRNGATGSASLWVKEKRVGLIWVMEEIHEDVAYIELDEEGIVTKLSGALGPIWGNEHPKSGMDVGQLIPRIPRQGIDPHSGEVDYMEIAKKKHYTCRNADDMHLPATVEQIRGTTQLRVSSFPHIAGMIVVDPETLHIKSSNSVFCGALFGHEKPDGKSINSLVPNFENLLRILTEEERIELVEGMVVPEHSFRKAYTLLAIKENHPDAAQLFMHCDGIPARHRDGSQLKVDVQMRVAKSEKKVSKRDQKDGDSDGESSTSEAGDEFVVSETEWVYALWVTYSRQVHSTRPDKGISSPLMSGMITPLHQPSPGQTQPVHSPQEIQFDSEEQPKSERAPLLAENATQIVGSTAQVPSTNPPAQENPEKQPGEEQQKEQQKEKRKEDKKEPDQQLQQQQTTPAAQQASEPPVKKKKTIDDFQILEEMGQGAYGQVKLARYRSTGKTCVLKYVTKKRILVDTWTRDRRLGTVPLEIHVLDFLRRDGFKHPNIVEMQDFFEDEINYYIEMVPHGLPGMDLFDYIELRTNMEERECRSIFVQVARAVHHLHTKALIVHRDIKDENVILDGTGQIKLIDFGSAAYIKSGPFDVFVGTIDYAAPEVLAGRPYRGKEQDVWALGILLYTIIYKENPFYNVDEIMDRDLRVPWTMSDESIDLIRKMLNRNVSQRLDIEGVLAHPWCQGVEMVAAQLS</sequence>
<dbReference type="GO" id="GO:0005524">
    <property type="term" value="F:ATP binding"/>
    <property type="evidence" value="ECO:0007669"/>
    <property type="project" value="UniProtKB-KW"/>
</dbReference>
<keyword evidence="6" id="KW-0808">Transferase</keyword>
<dbReference type="OMA" id="MDESECR"/>
<keyword evidence="8" id="KW-0418">Kinase</keyword>
<comment type="subcellular location">
    <subcellularLocation>
        <location evidence="1">Cytoplasm</location>
    </subcellularLocation>
</comment>
<evidence type="ECO:0000256" key="10">
    <source>
        <dbReference type="ARBA" id="ARBA00047899"/>
    </source>
</evidence>
<evidence type="ECO:0000256" key="2">
    <source>
        <dbReference type="ARBA" id="ARBA00012513"/>
    </source>
</evidence>
<feature type="compositionally biased region" description="Polar residues" evidence="12">
    <location>
        <begin position="39"/>
        <end position="50"/>
    </location>
</feature>
<feature type="region of interest" description="Disordered" evidence="12">
    <location>
        <begin position="483"/>
        <end position="560"/>
    </location>
</feature>
<evidence type="ECO:0000313" key="14">
    <source>
        <dbReference type="EMBL" id="EGS20717.1"/>
    </source>
</evidence>
<organism evidence="15">
    <name type="scientific">Chaetomium thermophilum (strain DSM 1495 / CBS 144.50 / IMI 039719)</name>
    <name type="common">Thermochaetoides thermophila</name>
    <dbReference type="NCBI Taxonomy" id="759272"/>
    <lineage>
        <taxon>Eukaryota</taxon>
        <taxon>Fungi</taxon>
        <taxon>Dikarya</taxon>
        <taxon>Ascomycota</taxon>
        <taxon>Pezizomycotina</taxon>
        <taxon>Sordariomycetes</taxon>
        <taxon>Sordariomycetidae</taxon>
        <taxon>Sordariales</taxon>
        <taxon>Chaetomiaceae</taxon>
        <taxon>Thermochaetoides</taxon>
    </lineage>
</organism>
<evidence type="ECO:0000256" key="8">
    <source>
        <dbReference type="ARBA" id="ARBA00022777"/>
    </source>
</evidence>
<reference evidence="14 15" key="1">
    <citation type="journal article" date="2011" name="Cell">
        <title>Insight into structure and assembly of the nuclear pore complex by utilizing the genome of a eukaryotic thermophile.</title>
        <authorList>
            <person name="Amlacher S."/>
            <person name="Sarges P."/>
            <person name="Flemming D."/>
            <person name="van Noort V."/>
            <person name="Kunze R."/>
            <person name="Devos D.P."/>
            <person name="Arumugam M."/>
            <person name="Bork P."/>
            <person name="Hurt E."/>
        </authorList>
    </citation>
    <scope>NUCLEOTIDE SEQUENCE [LARGE SCALE GENOMIC DNA]</scope>
    <source>
        <strain evidence="15">DSM 1495 / CBS 144.50 / IMI 039719</strain>
    </source>
</reference>
<keyword evidence="7" id="KW-0547">Nucleotide-binding</keyword>
<dbReference type="SMART" id="SM00220">
    <property type="entry name" value="S_TKc"/>
    <property type="match status" value="1"/>
</dbReference>
<evidence type="ECO:0000256" key="12">
    <source>
        <dbReference type="SAM" id="MobiDB-lite"/>
    </source>
</evidence>
<dbReference type="InterPro" id="IPR000719">
    <property type="entry name" value="Prot_kinase_dom"/>
</dbReference>
<dbReference type="eggNOG" id="KOG1152">
    <property type="taxonomic scope" value="Eukaryota"/>
</dbReference>
<keyword evidence="15" id="KW-1185">Reference proteome</keyword>
<evidence type="ECO:0000313" key="15">
    <source>
        <dbReference type="Proteomes" id="UP000008066"/>
    </source>
</evidence>
<feature type="compositionally biased region" description="Basic and acidic residues" evidence="12">
    <location>
        <begin position="810"/>
        <end position="825"/>
    </location>
</feature>
<dbReference type="Gene3D" id="3.30.200.20">
    <property type="entry name" value="Phosphorylase Kinase, domain 1"/>
    <property type="match status" value="1"/>
</dbReference>
<evidence type="ECO:0000256" key="7">
    <source>
        <dbReference type="ARBA" id="ARBA00022741"/>
    </source>
</evidence>
<dbReference type="FunFam" id="1.10.510.10:FF:000320">
    <property type="entry name" value="Serine/threonine protein kinase"/>
    <property type="match status" value="1"/>
</dbReference>
<dbReference type="Proteomes" id="UP000008066">
    <property type="component" value="Unassembled WGS sequence"/>
</dbReference>
<accession>G0S601</accession>
<keyword evidence="5" id="KW-0597">Phosphoprotein</keyword>
<feature type="compositionally biased region" description="Basic and acidic residues" evidence="12">
    <location>
        <begin position="530"/>
        <end position="546"/>
    </location>
</feature>
<keyword evidence="9" id="KW-0067">ATP-binding</keyword>
<dbReference type="FunFam" id="3.30.200.20:FF:000314">
    <property type="entry name" value="Serine/threonine protein kinase"/>
    <property type="match status" value="1"/>
</dbReference>
<feature type="region of interest" description="Disordered" evidence="12">
    <location>
        <begin position="859"/>
        <end position="908"/>
    </location>
</feature>
<dbReference type="EMBL" id="GL988041">
    <property type="protein sequence ID" value="EGS20717.1"/>
    <property type="molecule type" value="Genomic_DNA"/>
</dbReference>
<feature type="compositionally biased region" description="Polar residues" evidence="12">
    <location>
        <begin position="923"/>
        <end position="933"/>
    </location>
</feature>
<dbReference type="CDD" id="cd14004">
    <property type="entry name" value="STKc_PASK"/>
    <property type="match status" value="1"/>
</dbReference>
<name>G0S601_CHATD</name>
<feature type="compositionally biased region" description="Low complexity" evidence="12">
    <location>
        <begin position="23"/>
        <end position="38"/>
    </location>
</feature>
<evidence type="ECO:0000256" key="3">
    <source>
        <dbReference type="ARBA" id="ARBA00022490"/>
    </source>
</evidence>
<dbReference type="SUPFAM" id="SSF56112">
    <property type="entry name" value="Protein kinase-like (PK-like)"/>
    <property type="match status" value="1"/>
</dbReference>
<dbReference type="PANTHER" id="PTHR24346">
    <property type="entry name" value="MAP/MICROTUBULE AFFINITY-REGULATING KINASE"/>
    <property type="match status" value="1"/>
</dbReference>
<evidence type="ECO:0000256" key="5">
    <source>
        <dbReference type="ARBA" id="ARBA00022553"/>
    </source>
</evidence>
<gene>
    <name evidence="14" type="ORF">CTHT_0025530</name>
</gene>
<proteinExistence type="predicted"/>
<dbReference type="OrthoDB" id="10252171at2759"/>
<evidence type="ECO:0000256" key="11">
    <source>
        <dbReference type="ARBA" id="ARBA00048679"/>
    </source>
</evidence>
<protein>
    <recommendedName>
        <fullName evidence="2">non-specific serine/threonine protein kinase</fullName>
        <ecNumber evidence="2">2.7.11.1</ecNumber>
    </recommendedName>
</protein>
<feature type="region of interest" description="Disordered" evidence="12">
    <location>
        <begin position="923"/>
        <end position="985"/>
    </location>
</feature>
<feature type="compositionally biased region" description="Polar residues" evidence="12">
    <location>
        <begin position="338"/>
        <end position="353"/>
    </location>
</feature>
<dbReference type="KEGG" id="cthr:CTHT_0025530"/>
<evidence type="ECO:0000259" key="13">
    <source>
        <dbReference type="PROSITE" id="PS50011"/>
    </source>
</evidence>
<feature type="region of interest" description="Disordered" evidence="12">
    <location>
        <begin position="809"/>
        <end position="837"/>
    </location>
</feature>
<evidence type="ECO:0000256" key="1">
    <source>
        <dbReference type="ARBA" id="ARBA00004496"/>
    </source>
</evidence>
<dbReference type="RefSeq" id="XP_006693013.1">
    <property type="nucleotide sequence ID" value="XM_006692950.1"/>
</dbReference>
<dbReference type="GO" id="GO:0045719">
    <property type="term" value="P:negative regulation of glycogen biosynthetic process"/>
    <property type="evidence" value="ECO:0007669"/>
    <property type="project" value="TreeGrafter"/>
</dbReference>
<dbReference type="GO" id="GO:0004674">
    <property type="term" value="F:protein serine/threonine kinase activity"/>
    <property type="evidence" value="ECO:0007669"/>
    <property type="project" value="UniProtKB-KW"/>
</dbReference>
<dbReference type="GO" id="GO:0005634">
    <property type="term" value="C:nucleus"/>
    <property type="evidence" value="ECO:0007669"/>
    <property type="project" value="TreeGrafter"/>
</dbReference>
<evidence type="ECO:0000256" key="6">
    <source>
        <dbReference type="ARBA" id="ARBA00022679"/>
    </source>
</evidence>
<dbReference type="PROSITE" id="PS50011">
    <property type="entry name" value="PROTEIN_KINASE_DOM"/>
    <property type="match status" value="1"/>
</dbReference>
<feature type="compositionally biased region" description="Basic and acidic residues" evidence="12">
    <location>
        <begin position="10"/>
        <end position="20"/>
    </location>
</feature>
<feature type="region of interest" description="Disordered" evidence="12">
    <location>
        <begin position="330"/>
        <end position="360"/>
    </location>
</feature>
<dbReference type="Gene3D" id="1.10.510.10">
    <property type="entry name" value="Transferase(Phosphotransferase) domain 1"/>
    <property type="match status" value="1"/>
</dbReference>
<feature type="compositionally biased region" description="Low complexity" evidence="12">
    <location>
        <begin position="963"/>
        <end position="976"/>
    </location>
</feature>
<evidence type="ECO:0000256" key="4">
    <source>
        <dbReference type="ARBA" id="ARBA00022527"/>
    </source>
</evidence>
<dbReference type="PANTHER" id="PTHR24346:SF51">
    <property type="entry name" value="PAS DOMAIN-CONTAINING SERINE_THREONINE-PROTEIN KINASE"/>
    <property type="match status" value="1"/>
</dbReference>
<feature type="domain" description="Protein kinase" evidence="13">
    <location>
        <begin position="991"/>
        <end position="1249"/>
    </location>
</feature>
<keyword evidence="3" id="KW-0963">Cytoplasm</keyword>
<dbReference type="AlphaFoldDB" id="G0S601"/>
<dbReference type="InterPro" id="IPR057213">
    <property type="entry name" value="DUF7891"/>
</dbReference>
<dbReference type="InterPro" id="IPR008271">
    <property type="entry name" value="Ser/Thr_kinase_AS"/>
</dbReference>
<dbReference type="GO" id="GO:0035556">
    <property type="term" value="P:intracellular signal transduction"/>
    <property type="evidence" value="ECO:0007669"/>
    <property type="project" value="TreeGrafter"/>
</dbReference>
<dbReference type="PROSITE" id="PS00108">
    <property type="entry name" value="PROTEIN_KINASE_ST"/>
    <property type="match status" value="1"/>
</dbReference>
<dbReference type="GO" id="GO:0005829">
    <property type="term" value="C:cytosol"/>
    <property type="evidence" value="ECO:0007669"/>
    <property type="project" value="TreeGrafter"/>
</dbReference>
<dbReference type="CDD" id="cd00130">
    <property type="entry name" value="PAS"/>
    <property type="match status" value="1"/>
</dbReference>
<dbReference type="Pfam" id="PF25421">
    <property type="entry name" value="DUF7891"/>
    <property type="match status" value="1"/>
</dbReference>
<dbReference type="InterPro" id="IPR011009">
    <property type="entry name" value="Kinase-like_dom_sf"/>
</dbReference>
<dbReference type="Pfam" id="PF00069">
    <property type="entry name" value="Pkinase"/>
    <property type="match status" value="1"/>
</dbReference>
<dbReference type="HOGENOM" id="CLU_004134_0_0_1"/>
<dbReference type="EC" id="2.7.11.1" evidence="2"/>